<keyword evidence="6" id="KW-1185">Reference proteome</keyword>
<evidence type="ECO:0000313" key="3">
    <source>
        <dbReference type="EMBL" id="SEH42138.1"/>
    </source>
</evidence>
<feature type="transmembrane region" description="Helical" evidence="1">
    <location>
        <begin position="6"/>
        <end position="27"/>
    </location>
</feature>
<dbReference type="AlphaFoldDB" id="A0A1H9P3G3"/>
<dbReference type="EMBL" id="FOGP01000002">
    <property type="protein sequence ID" value="SER42455.1"/>
    <property type="molecule type" value="Genomic_DNA"/>
</dbReference>
<dbReference type="CDD" id="cd01949">
    <property type="entry name" value="GGDEF"/>
    <property type="match status" value="1"/>
</dbReference>
<feature type="transmembrane region" description="Helical" evidence="1">
    <location>
        <begin position="58"/>
        <end position="79"/>
    </location>
</feature>
<protein>
    <submittedName>
        <fullName evidence="4">Diguanylate cyclase (GGDEF) domain-containing protein</fullName>
    </submittedName>
</protein>
<dbReference type="SUPFAM" id="SSF55073">
    <property type="entry name" value="Nucleotide cyclase"/>
    <property type="match status" value="1"/>
</dbReference>
<dbReference type="InterPro" id="IPR043128">
    <property type="entry name" value="Rev_trsase/Diguanyl_cyclase"/>
</dbReference>
<gene>
    <name evidence="4" type="ORF">SAMN05216446_0778</name>
    <name evidence="3" type="ORF">SAMN05216447_10265</name>
</gene>
<sequence length="346" mass="38225">MSEQNLGVGALMAIFTTVASVVGALFFPLEGHTIYLLTSVTGIALIVASVYYRQTRKRLGLCTAALALYISASVMYGIFFSIVRTGEGDHFMVLIAMTVWAYCIFLVPPVLAVPSIAFIYSSCIHFAETGVFDEVRVSSMAILGTCVSIASMIRYMTTLQFFSTEKQLRIANDELGMLNRKLEMTSRRDALTGLLNRYSLRRDFEGYEGFEICVMLADIDEFKRVNDTSGHESGDHLLVALADLMRLHFGDSCCYRYGGDEFLVISKIDSGDFDERAHRVLEEFCAQSGDCEGARVTCSMGYVYGLCSSAEDLRDFLRAADARLYEAKGAGKSRIVSSCYTGEDDA</sequence>
<dbReference type="PANTHER" id="PTHR45138:SF9">
    <property type="entry name" value="DIGUANYLATE CYCLASE DGCM-RELATED"/>
    <property type="match status" value="1"/>
</dbReference>
<evidence type="ECO:0000313" key="4">
    <source>
        <dbReference type="EMBL" id="SER42455.1"/>
    </source>
</evidence>
<proteinExistence type="predicted"/>
<organism evidence="4 5">
    <name type="scientific">Parafannyhessea umbonata</name>
    <dbReference type="NCBI Taxonomy" id="604330"/>
    <lineage>
        <taxon>Bacteria</taxon>
        <taxon>Bacillati</taxon>
        <taxon>Actinomycetota</taxon>
        <taxon>Coriobacteriia</taxon>
        <taxon>Coriobacteriales</taxon>
        <taxon>Atopobiaceae</taxon>
        <taxon>Parafannyhessea</taxon>
    </lineage>
</organism>
<feature type="transmembrane region" description="Helical" evidence="1">
    <location>
        <begin position="140"/>
        <end position="162"/>
    </location>
</feature>
<dbReference type="Pfam" id="PF00990">
    <property type="entry name" value="GGDEF"/>
    <property type="match status" value="1"/>
</dbReference>
<dbReference type="PANTHER" id="PTHR45138">
    <property type="entry name" value="REGULATORY COMPONENTS OF SENSORY TRANSDUCTION SYSTEM"/>
    <property type="match status" value="1"/>
</dbReference>
<reference evidence="5 6" key="1">
    <citation type="submission" date="2016-10" db="EMBL/GenBank/DDBJ databases">
        <authorList>
            <person name="Varghese N."/>
            <person name="Submissions S."/>
        </authorList>
    </citation>
    <scope>NUCLEOTIDE SEQUENCE [LARGE SCALE GENOMIC DNA]</scope>
    <source>
        <strain evidence="5">KHGC19</strain>
        <strain evidence="3 6">WCP15</strain>
    </source>
</reference>
<evidence type="ECO:0000259" key="2">
    <source>
        <dbReference type="PROSITE" id="PS50887"/>
    </source>
</evidence>
<feature type="transmembrane region" description="Helical" evidence="1">
    <location>
        <begin position="34"/>
        <end position="52"/>
    </location>
</feature>
<dbReference type="InterPro" id="IPR050469">
    <property type="entry name" value="Diguanylate_Cyclase"/>
</dbReference>
<dbReference type="EMBL" id="FNWT01000002">
    <property type="protein sequence ID" value="SEH42138.1"/>
    <property type="molecule type" value="Genomic_DNA"/>
</dbReference>
<keyword evidence="1" id="KW-0472">Membrane</keyword>
<keyword evidence="1" id="KW-1133">Transmembrane helix</keyword>
<dbReference type="Gene3D" id="3.30.70.270">
    <property type="match status" value="1"/>
</dbReference>
<feature type="domain" description="GGDEF" evidence="2">
    <location>
        <begin position="210"/>
        <end position="340"/>
    </location>
</feature>
<evidence type="ECO:0000256" key="1">
    <source>
        <dbReference type="SAM" id="Phobius"/>
    </source>
</evidence>
<dbReference type="RefSeq" id="WP_159443981.1">
    <property type="nucleotide sequence ID" value="NZ_FNWT01000002.1"/>
</dbReference>
<dbReference type="PROSITE" id="PS50887">
    <property type="entry name" value="GGDEF"/>
    <property type="match status" value="1"/>
</dbReference>
<dbReference type="GO" id="GO:0052621">
    <property type="term" value="F:diguanylate cyclase activity"/>
    <property type="evidence" value="ECO:0007669"/>
    <property type="project" value="TreeGrafter"/>
</dbReference>
<evidence type="ECO:0000313" key="5">
    <source>
        <dbReference type="Proteomes" id="UP000199128"/>
    </source>
</evidence>
<dbReference type="InterPro" id="IPR029787">
    <property type="entry name" value="Nucleotide_cyclase"/>
</dbReference>
<dbReference type="SMART" id="SM00267">
    <property type="entry name" value="GGDEF"/>
    <property type="match status" value="1"/>
</dbReference>
<dbReference type="InterPro" id="IPR000160">
    <property type="entry name" value="GGDEF_dom"/>
</dbReference>
<feature type="transmembrane region" description="Helical" evidence="1">
    <location>
        <begin position="91"/>
        <end position="120"/>
    </location>
</feature>
<dbReference type="Proteomes" id="UP000199128">
    <property type="component" value="Unassembled WGS sequence"/>
</dbReference>
<keyword evidence="1" id="KW-0812">Transmembrane</keyword>
<reference evidence="4" key="2">
    <citation type="submission" date="2016-10" db="EMBL/GenBank/DDBJ databases">
        <authorList>
            <person name="de Groot N.N."/>
        </authorList>
    </citation>
    <scope>NUCLEOTIDE SEQUENCE [LARGE SCALE GENOMIC DNA]</scope>
    <source>
        <strain evidence="4">KHGC19</strain>
    </source>
</reference>
<evidence type="ECO:0000313" key="6">
    <source>
        <dbReference type="Proteomes" id="UP000199135"/>
    </source>
</evidence>
<dbReference type="NCBIfam" id="TIGR00254">
    <property type="entry name" value="GGDEF"/>
    <property type="match status" value="1"/>
</dbReference>
<dbReference type="Proteomes" id="UP000199135">
    <property type="component" value="Unassembled WGS sequence"/>
</dbReference>
<accession>A0A1H9P3G3</accession>
<name>A0A1H9P3G3_9ACTN</name>